<evidence type="ECO:0000256" key="26">
    <source>
        <dbReference type="ARBA" id="ARBA00044480"/>
    </source>
</evidence>
<evidence type="ECO:0000256" key="2">
    <source>
        <dbReference type="ARBA" id="ARBA00004569"/>
    </source>
</evidence>
<comment type="catalytic activity">
    <reaction evidence="20">
        <text>1-hexadecanoyl-sn-glycerol + ATP = 1-hexadecanoyl-sn-glycero-3-phosphate + ADP + H(+)</text>
        <dbReference type="Rhea" id="RHEA:43308"/>
        <dbReference type="ChEBI" id="CHEBI:15378"/>
        <dbReference type="ChEBI" id="CHEBI:30616"/>
        <dbReference type="ChEBI" id="CHEBI:57518"/>
        <dbReference type="ChEBI" id="CHEBI:75542"/>
        <dbReference type="ChEBI" id="CHEBI:456216"/>
    </reaction>
    <physiologicalReaction direction="left-to-right" evidence="20">
        <dbReference type="Rhea" id="RHEA:43309"/>
    </physiologicalReaction>
</comment>
<dbReference type="Pfam" id="PF19712">
    <property type="entry name" value="AGK_C"/>
    <property type="match status" value="1"/>
</dbReference>
<accession>A0AAV7SQC8</accession>
<evidence type="ECO:0000256" key="15">
    <source>
        <dbReference type="ARBA" id="ARBA00023411"/>
    </source>
</evidence>
<keyword evidence="6" id="KW-0808">Transferase</keyword>
<dbReference type="Pfam" id="PF00781">
    <property type="entry name" value="DAGK_cat"/>
    <property type="match status" value="1"/>
</dbReference>
<gene>
    <name evidence="32" type="ORF">NDU88_006726</name>
</gene>
<feature type="domain" description="DAGKc" evidence="31">
    <location>
        <begin position="61"/>
        <end position="202"/>
    </location>
</feature>
<evidence type="ECO:0000256" key="8">
    <source>
        <dbReference type="ARBA" id="ARBA00022777"/>
    </source>
</evidence>
<dbReference type="GO" id="GO:0046512">
    <property type="term" value="P:sphingosine biosynthetic process"/>
    <property type="evidence" value="ECO:0007669"/>
    <property type="project" value="TreeGrafter"/>
</dbReference>
<dbReference type="InterPro" id="IPR016064">
    <property type="entry name" value="NAD/diacylglycerol_kinase_sf"/>
</dbReference>
<dbReference type="GO" id="GO:0001729">
    <property type="term" value="F:ceramide kinase activity"/>
    <property type="evidence" value="ECO:0007669"/>
    <property type="project" value="UniProtKB-EC"/>
</dbReference>
<name>A0AAV7SQC8_PLEWA</name>
<keyword evidence="10" id="KW-0067">ATP-binding</keyword>
<dbReference type="SMART" id="SM00046">
    <property type="entry name" value="DAGKc"/>
    <property type="match status" value="1"/>
</dbReference>
<comment type="catalytic activity">
    <reaction evidence="26">
        <text>a 2-acylglycerol + ATP = a 2-acyl-sn-glycerol 3-phosphate + ADP + H(+)</text>
        <dbReference type="Rhea" id="RHEA:39847"/>
        <dbReference type="ChEBI" id="CHEBI:15378"/>
        <dbReference type="ChEBI" id="CHEBI:17389"/>
        <dbReference type="ChEBI" id="CHEBI:30616"/>
        <dbReference type="ChEBI" id="CHEBI:64982"/>
        <dbReference type="ChEBI" id="CHEBI:456216"/>
    </reaction>
    <physiologicalReaction direction="left-to-right" evidence="26">
        <dbReference type="Rhea" id="RHEA:39848"/>
    </physiologicalReaction>
</comment>
<evidence type="ECO:0000256" key="23">
    <source>
        <dbReference type="ARBA" id="ARBA00026098"/>
    </source>
</evidence>
<comment type="catalytic activity">
    <reaction evidence="14">
        <text>1,2-di-(9Z-octadecenoyl)-sn-glycerol + ATP = 1,2-di-(9Z-octadecenoyl)-sn-glycero-3-phosphate + ADP + H(+)</text>
        <dbReference type="Rhea" id="RHEA:40327"/>
        <dbReference type="ChEBI" id="CHEBI:15378"/>
        <dbReference type="ChEBI" id="CHEBI:30616"/>
        <dbReference type="ChEBI" id="CHEBI:52333"/>
        <dbReference type="ChEBI" id="CHEBI:74546"/>
        <dbReference type="ChEBI" id="CHEBI:456216"/>
    </reaction>
    <physiologicalReaction direction="left-to-right" evidence="14">
        <dbReference type="Rhea" id="RHEA:40328"/>
    </physiologicalReaction>
</comment>
<keyword evidence="8" id="KW-0418">Kinase</keyword>
<dbReference type="PANTHER" id="PTHR12358:SF31">
    <property type="entry name" value="ACYLGLYCEROL KINASE, MITOCHONDRIAL"/>
    <property type="match status" value="1"/>
</dbReference>
<evidence type="ECO:0000256" key="22">
    <source>
        <dbReference type="ARBA" id="ARBA00026096"/>
    </source>
</evidence>
<evidence type="ECO:0000256" key="13">
    <source>
        <dbReference type="ARBA" id="ARBA00023136"/>
    </source>
</evidence>
<comment type="caution">
    <text evidence="32">The sequence shown here is derived from an EMBL/GenBank/DDBJ whole genome shotgun (WGS) entry which is preliminary data.</text>
</comment>
<comment type="catalytic activity">
    <reaction evidence="28">
        <text>a monoacylglycerol + ATP = a monoacyl-sn-glycero-3-phosphate + ADP + H(+)</text>
        <dbReference type="Rhea" id="RHEA:19293"/>
        <dbReference type="ChEBI" id="CHEBI:15378"/>
        <dbReference type="ChEBI" id="CHEBI:17408"/>
        <dbReference type="ChEBI" id="CHEBI:30616"/>
        <dbReference type="ChEBI" id="CHEBI:77589"/>
        <dbReference type="ChEBI" id="CHEBI:456216"/>
        <dbReference type="EC" id="2.7.1.94"/>
    </reaction>
    <physiologicalReaction direction="left-to-right" evidence="28">
        <dbReference type="Rhea" id="RHEA:19294"/>
    </physiologicalReaction>
</comment>
<dbReference type="InterPro" id="IPR050187">
    <property type="entry name" value="Lipid_Phosphate_FormReg"/>
</dbReference>
<keyword evidence="13" id="KW-0472">Membrane</keyword>
<evidence type="ECO:0000256" key="25">
    <source>
        <dbReference type="ARBA" id="ARBA00030553"/>
    </source>
</evidence>
<keyword evidence="33" id="KW-1185">Reference proteome</keyword>
<reference evidence="32" key="1">
    <citation type="journal article" date="2022" name="bioRxiv">
        <title>Sequencing and chromosome-scale assembly of the giantPleurodeles waltlgenome.</title>
        <authorList>
            <person name="Brown T."/>
            <person name="Elewa A."/>
            <person name="Iarovenko S."/>
            <person name="Subramanian E."/>
            <person name="Araus A.J."/>
            <person name="Petzold A."/>
            <person name="Susuki M."/>
            <person name="Suzuki K.-i.T."/>
            <person name="Hayashi T."/>
            <person name="Toyoda A."/>
            <person name="Oliveira C."/>
            <person name="Osipova E."/>
            <person name="Leigh N.D."/>
            <person name="Simon A."/>
            <person name="Yun M.H."/>
        </authorList>
    </citation>
    <scope>NUCLEOTIDE SEQUENCE</scope>
    <source>
        <strain evidence="32">20211129_DDA</strain>
        <tissue evidence="32">Liver</tissue>
    </source>
</reference>
<comment type="catalytic activity">
    <reaction evidence="17">
        <text>1-(9Z-octadecenoyl)-sn-glycerol + ATP = 1-(9Z-octadecenoyl)-sn-glycero-3-phosphate + ADP + H(+)</text>
        <dbReference type="Rhea" id="RHEA:41079"/>
        <dbReference type="ChEBI" id="CHEBI:15378"/>
        <dbReference type="ChEBI" id="CHEBI:30616"/>
        <dbReference type="ChEBI" id="CHEBI:74544"/>
        <dbReference type="ChEBI" id="CHEBI:75757"/>
        <dbReference type="ChEBI" id="CHEBI:456216"/>
    </reaction>
    <physiologicalReaction direction="left-to-right" evidence="17">
        <dbReference type="Rhea" id="RHEA:41080"/>
    </physiologicalReaction>
</comment>
<dbReference type="SUPFAM" id="SSF111331">
    <property type="entry name" value="NAD kinase/diacylglycerol kinase-like"/>
    <property type="match status" value="1"/>
</dbReference>
<evidence type="ECO:0000256" key="7">
    <source>
        <dbReference type="ARBA" id="ARBA00022741"/>
    </source>
</evidence>
<comment type="similarity">
    <text evidence="21">Belongs to the AGK family.</text>
</comment>
<comment type="catalytic activity">
    <reaction evidence="27">
        <text>an N-acylsphing-4-enine + ATP = an N-acylsphing-4-enine 1-phosphate + ADP + H(+)</text>
        <dbReference type="Rhea" id="RHEA:17929"/>
        <dbReference type="ChEBI" id="CHEBI:15378"/>
        <dbReference type="ChEBI" id="CHEBI:30616"/>
        <dbReference type="ChEBI" id="CHEBI:52639"/>
        <dbReference type="ChEBI" id="CHEBI:57674"/>
        <dbReference type="ChEBI" id="CHEBI:456216"/>
        <dbReference type="EC" id="2.7.1.138"/>
    </reaction>
    <physiologicalReaction direction="left-to-right" evidence="27">
        <dbReference type="Rhea" id="RHEA:17930"/>
    </physiologicalReaction>
</comment>
<dbReference type="EC" id="2.7.1.138" evidence="22"/>
<keyword evidence="9" id="KW-0999">Mitochondrion inner membrane</keyword>
<dbReference type="Gene3D" id="3.40.50.10330">
    <property type="entry name" value="Probable inorganic polyphosphate/atp-NAD kinase, domain 1"/>
    <property type="match status" value="1"/>
</dbReference>
<comment type="catalytic activity">
    <reaction evidence="16">
        <text>1-(5Z,8Z,11Z,14Z-eicosatetraenoyl)-sn-glycerol + ATP = 1-(5Z,8Z,11Z,14Z-eicosatetraenoyl)-sn-glycero-3-phosphate + ADP + H(+)</text>
        <dbReference type="Rhea" id="RHEA:43328"/>
        <dbReference type="ChEBI" id="CHEBI:15378"/>
        <dbReference type="ChEBI" id="CHEBI:30616"/>
        <dbReference type="ChEBI" id="CHEBI:34071"/>
        <dbReference type="ChEBI" id="CHEBI:74938"/>
        <dbReference type="ChEBI" id="CHEBI:456216"/>
    </reaction>
    <physiologicalReaction direction="left-to-right" evidence="16">
        <dbReference type="Rhea" id="RHEA:43329"/>
    </physiologicalReaction>
</comment>
<evidence type="ECO:0000256" key="3">
    <source>
        <dbReference type="ARBA" id="ARBA00004637"/>
    </source>
</evidence>
<organism evidence="32 33">
    <name type="scientific">Pleurodeles waltl</name>
    <name type="common">Iberian ribbed newt</name>
    <dbReference type="NCBI Taxonomy" id="8319"/>
    <lineage>
        <taxon>Eukaryota</taxon>
        <taxon>Metazoa</taxon>
        <taxon>Chordata</taxon>
        <taxon>Craniata</taxon>
        <taxon>Vertebrata</taxon>
        <taxon>Euteleostomi</taxon>
        <taxon>Amphibia</taxon>
        <taxon>Batrachia</taxon>
        <taxon>Caudata</taxon>
        <taxon>Salamandroidea</taxon>
        <taxon>Salamandridae</taxon>
        <taxon>Pleurodelinae</taxon>
        <taxon>Pleurodeles</taxon>
    </lineage>
</organism>
<dbReference type="CDD" id="cd03128">
    <property type="entry name" value="GAT_1"/>
    <property type="match status" value="1"/>
</dbReference>
<dbReference type="PANTHER" id="PTHR12358">
    <property type="entry name" value="SPHINGOSINE KINASE"/>
    <property type="match status" value="1"/>
</dbReference>
<evidence type="ECO:0000256" key="9">
    <source>
        <dbReference type="ARBA" id="ARBA00022792"/>
    </source>
</evidence>
<evidence type="ECO:0000256" key="17">
    <source>
        <dbReference type="ARBA" id="ARBA00024505"/>
    </source>
</evidence>
<dbReference type="Proteomes" id="UP001066276">
    <property type="component" value="Chromosome 4_2"/>
</dbReference>
<evidence type="ECO:0000256" key="30">
    <source>
        <dbReference type="SAM" id="MobiDB-lite"/>
    </source>
</evidence>
<dbReference type="GO" id="GO:0005758">
    <property type="term" value="C:mitochondrial intermembrane space"/>
    <property type="evidence" value="ECO:0007669"/>
    <property type="project" value="UniProtKB-SubCell"/>
</dbReference>
<evidence type="ECO:0000256" key="6">
    <source>
        <dbReference type="ARBA" id="ARBA00022679"/>
    </source>
</evidence>
<evidence type="ECO:0000256" key="14">
    <source>
        <dbReference type="ARBA" id="ARBA00023371"/>
    </source>
</evidence>
<keyword evidence="7" id="KW-0547">Nucleotide-binding</keyword>
<evidence type="ECO:0000256" key="18">
    <source>
        <dbReference type="ARBA" id="ARBA00024512"/>
    </source>
</evidence>
<evidence type="ECO:0000256" key="28">
    <source>
        <dbReference type="ARBA" id="ARBA00048663"/>
    </source>
</evidence>
<sequence>MSRVVRIFRTLRNNWKKSTVGFSLLIYGGHWTYGKYCDNLLRRAACEEAQVFGSQLLPPNVRVQKATVFLNPAACKGKARNLFEKNAAPILHLAGLDVTIVKTDYEGQAKKLLELLEMTDLIIVAGGDGTLQEVVTGLLRKADQAVFSRIPIGFIPLGATSTLSHTLYPQNDNKVKQIGDATLAILKGETVALDVLEIKGESNPPVYAMTSLRWGSYRDAAEKASKYWYLGPLKTKAAHLFSTWREWTQKHPASVKYLGPTERLPEEPEVTPQRPSLYRRICRRLSLYWNPPKEEVVPEIVPEPWEEAQLSPIELSITTQNQKLDLLRKEDSMIICIEPETISKGDFITVGSQRVTNPQLCPEGSTVLQASQCILELPEGTEGFFSIDSEAYDAMSVEVQLLPRKLHFLCDPKRKREYLQRSQTPSEGGESEQAAES</sequence>
<dbReference type="GO" id="GO:0047620">
    <property type="term" value="F:acylglycerol kinase activity"/>
    <property type="evidence" value="ECO:0007669"/>
    <property type="project" value="UniProtKB-EC"/>
</dbReference>
<evidence type="ECO:0000256" key="10">
    <source>
        <dbReference type="ARBA" id="ARBA00022840"/>
    </source>
</evidence>
<comment type="subcellular location">
    <subcellularLocation>
        <location evidence="3">Mitochondrion inner membrane</location>
        <topology evidence="3">Peripheral membrane protein</topology>
    </subcellularLocation>
    <subcellularLocation>
        <location evidence="2">Mitochondrion intermembrane space</location>
    </subcellularLocation>
</comment>
<evidence type="ECO:0000256" key="24">
    <source>
        <dbReference type="ARBA" id="ARBA00026142"/>
    </source>
</evidence>
<evidence type="ECO:0000256" key="12">
    <source>
        <dbReference type="ARBA" id="ARBA00023128"/>
    </source>
</evidence>
<dbReference type="InterPro" id="IPR017438">
    <property type="entry name" value="ATP-NAD_kinase_N"/>
</dbReference>
<comment type="catalytic activity">
    <reaction evidence="15">
        <text>a 1,2-diacyl-sn-glycerol + ATP = a 1,2-diacyl-sn-glycero-3-phosphate + ADP + H(+)</text>
        <dbReference type="Rhea" id="RHEA:10272"/>
        <dbReference type="ChEBI" id="CHEBI:15378"/>
        <dbReference type="ChEBI" id="CHEBI:17815"/>
        <dbReference type="ChEBI" id="CHEBI:30616"/>
        <dbReference type="ChEBI" id="CHEBI:58608"/>
        <dbReference type="ChEBI" id="CHEBI:456216"/>
        <dbReference type="EC" id="2.7.1.107"/>
    </reaction>
    <physiologicalReaction direction="left-to-right" evidence="15">
        <dbReference type="Rhea" id="RHEA:10273"/>
    </physiologicalReaction>
</comment>
<dbReference type="InterPro" id="IPR001206">
    <property type="entry name" value="Diacylglycerol_kinase_cat_dom"/>
</dbReference>
<keyword evidence="12" id="KW-0496">Mitochondrion</keyword>
<evidence type="ECO:0000313" key="32">
    <source>
        <dbReference type="EMBL" id="KAJ1166321.1"/>
    </source>
</evidence>
<evidence type="ECO:0000256" key="19">
    <source>
        <dbReference type="ARBA" id="ARBA00024556"/>
    </source>
</evidence>
<evidence type="ECO:0000313" key="33">
    <source>
        <dbReference type="Proteomes" id="UP001066276"/>
    </source>
</evidence>
<proteinExistence type="inferred from homology"/>
<evidence type="ECO:0000256" key="29">
    <source>
        <dbReference type="ARBA" id="ARBA00048876"/>
    </source>
</evidence>
<evidence type="ECO:0000256" key="27">
    <source>
        <dbReference type="ARBA" id="ARBA00048034"/>
    </source>
</evidence>
<evidence type="ECO:0000256" key="1">
    <source>
        <dbReference type="ARBA" id="ARBA00001946"/>
    </source>
</evidence>
<evidence type="ECO:0000256" key="11">
    <source>
        <dbReference type="ARBA" id="ARBA00023098"/>
    </source>
</evidence>
<dbReference type="EC" id="2.7.1.94" evidence="23"/>
<dbReference type="EC" id="2.7.1.107" evidence="5"/>
<evidence type="ECO:0000256" key="4">
    <source>
        <dbReference type="ARBA" id="ARBA00005175"/>
    </source>
</evidence>
<dbReference type="GO" id="GO:0046513">
    <property type="term" value="P:ceramide biosynthetic process"/>
    <property type="evidence" value="ECO:0007669"/>
    <property type="project" value="TreeGrafter"/>
</dbReference>
<dbReference type="PROSITE" id="PS50146">
    <property type="entry name" value="DAGK"/>
    <property type="match status" value="1"/>
</dbReference>
<comment type="catalytic activity">
    <reaction evidence="19">
        <text>2-(5Z,8Z,11Z,14Z-eicosatetraenoyl)-glycerol + ATP = 2-(5Z,8Z,11Z,14Z-eicosatetraenoyl)-sn-glycero-3-phosphate + ADP + H(+)</text>
        <dbReference type="Rhea" id="RHEA:43316"/>
        <dbReference type="ChEBI" id="CHEBI:15378"/>
        <dbReference type="ChEBI" id="CHEBI:30616"/>
        <dbReference type="ChEBI" id="CHEBI:52392"/>
        <dbReference type="ChEBI" id="CHEBI:78209"/>
        <dbReference type="ChEBI" id="CHEBI:456216"/>
    </reaction>
    <physiologicalReaction direction="left-to-right" evidence="19">
        <dbReference type="Rhea" id="RHEA:43317"/>
    </physiologicalReaction>
</comment>
<dbReference type="GO" id="GO:0004143">
    <property type="term" value="F:ATP-dependent diacylglycerol kinase activity"/>
    <property type="evidence" value="ECO:0007669"/>
    <property type="project" value="UniProtKB-EC"/>
</dbReference>
<protein>
    <recommendedName>
        <fullName evidence="24">Acylglycerol kinase, mitochondrial</fullName>
        <ecNumber evidence="5">2.7.1.107</ecNumber>
        <ecNumber evidence="22">2.7.1.138</ecNumber>
        <ecNumber evidence="23">2.7.1.94</ecNumber>
    </recommendedName>
    <alternativeName>
        <fullName evidence="25">Multiple substrate lipid kinase</fullName>
    </alternativeName>
</protein>
<comment type="catalytic activity">
    <reaction evidence="29">
        <text>N-(hexanoyl)sphing-4-enine + ATP = N-hexanoylsphing-4-enine 1-phosphate + ADP + H(+)</text>
        <dbReference type="Rhea" id="RHEA:43312"/>
        <dbReference type="ChEBI" id="CHEBI:15378"/>
        <dbReference type="ChEBI" id="CHEBI:30616"/>
        <dbReference type="ChEBI" id="CHEBI:63867"/>
        <dbReference type="ChEBI" id="CHEBI:82959"/>
        <dbReference type="ChEBI" id="CHEBI:456216"/>
    </reaction>
    <physiologicalReaction direction="left-to-right" evidence="29">
        <dbReference type="Rhea" id="RHEA:43313"/>
    </physiologicalReaction>
</comment>
<evidence type="ECO:0000256" key="21">
    <source>
        <dbReference type="ARBA" id="ARBA00025749"/>
    </source>
</evidence>
<comment type="catalytic activity">
    <reaction evidence="18">
        <text>a 1-acyl-sn-glycerol + ATP = a 1-acyl-sn-glycero-3-phosphate + ADP + H(+)</text>
        <dbReference type="Rhea" id="RHEA:33747"/>
        <dbReference type="ChEBI" id="CHEBI:15378"/>
        <dbReference type="ChEBI" id="CHEBI:30616"/>
        <dbReference type="ChEBI" id="CHEBI:57970"/>
        <dbReference type="ChEBI" id="CHEBI:64683"/>
        <dbReference type="ChEBI" id="CHEBI:456216"/>
    </reaction>
    <physiologicalReaction direction="left-to-right" evidence="18">
        <dbReference type="Rhea" id="RHEA:33748"/>
    </physiologicalReaction>
</comment>
<dbReference type="GO" id="GO:0005743">
    <property type="term" value="C:mitochondrial inner membrane"/>
    <property type="evidence" value="ECO:0007669"/>
    <property type="project" value="UniProtKB-SubCell"/>
</dbReference>
<comment type="pathway">
    <text evidence="4">Lipid metabolism; glycerolipid metabolism.</text>
</comment>
<feature type="region of interest" description="Disordered" evidence="30">
    <location>
        <begin position="418"/>
        <end position="437"/>
    </location>
</feature>
<dbReference type="InterPro" id="IPR045579">
    <property type="entry name" value="AGK_C"/>
</dbReference>
<keyword evidence="11" id="KW-0443">Lipid metabolism</keyword>
<dbReference type="AlphaFoldDB" id="A0AAV7SQC8"/>
<evidence type="ECO:0000259" key="31">
    <source>
        <dbReference type="PROSITE" id="PS50146"/>
    </source>
</evidence>
<evidence type="ECO:0000256" key="5">
    <source>
        <dbReference type="ARBA" id="ARBA00012133"/>
    </source>
</evidence>
<dbReference type="EMBL" id="JANPWB010000008">
    <property type="protein sequence ID" value="KAJ1166321.1"/>
    <property type="molecule type" value="Genomic_DNA"/>
</dbReference>
<evidence type="ECO:0000256" key="20">
    <source>
        <dbReference type="ARBA" id="ARBA00024636"/>
    </source>
</evidence>
<dbReference type="GO" id="GO:0005524">
    <property type="term" value="F:ATP binding"/>
    <property type="evidence" value="ECO:0007669"/>
    <property type="project" value="UniProtKB-KW"/>
</dbReference>
<comment type="cofactor">
    <cofactor evidence="1">
        <name>Mg(2+)</name>
        <dbReference type="ChEBI" id="CHEBI:18420"/>
    </cofactor>
</comment>
<evidence type="ECO:0000256" key="16">
    <source>
        <dbReference type="ARBA" id="ARBA00024483"/>
    </source>
</evidence>